<dbReference type="SUPFAM" id="SSF52540">
    <property type="entry name" value="P-loop containing nucleoside triphosphate hydrolases"/>
    <property type="match status" value="1"/>
</dbReference>
<dbReference type="PROSITE" id="PS00039">
    <property type="entry name" value="DEAD_ATP_HELICASE"/>
    <property type="match status" value="1"/>
</dbReference>
<dbReference type="EMBL" id="UOEU01000999">
    <property type="protein sequence ID" value="VAW43012.1"/>
    <property type="molecule type" value="Genomic_DNA"/>
</dbReference>
<evidence type="ECO:0000256" key="2">
    <source>
        <dbReference type="ARBA" id="ARBA00022801"/>
    </source>
</evidence>
<accession>A0A3B0VV91</accession>
<evidence type="ECO:0000256" key="4">
    <source>
        <dbReference type="ARBA" id="ARBA00022840"/>
    </source>
</evidence>
<dbReference type="InterPro" id="IPR001650">
    <property type="entry name" value="Helicase_C-like"/>
</dbReference>
<evidence type="ECO:0000256" key="3">
    <source>
        <dbReference type="ARBA" id="ARBA00022806"/>
    </source>
</evidence>
<dbReference type="InterPro" id="IPR027417">
    <property type="entry name" value="P-loop_NTPase"/>
</dbReference>
<dbReference type="PANTHER" id="PTHR47959:SF1">
    <property type="entry name" value="ATP-DEPENDENT RNA HELICASE DBPA"/>
    <property type="match status" value="1"/>
</dbReference>
<protein>
    <submittedName>
        <fullName evidence="8">Superfamily II DNA and RNA helicases</fullName>
    </submittedName>
</protein>
<dbReference type="InterPro" id="IPR044742">
    <property type="entry name" value="DEAD/DEAH_RhlB"/>
</dbReference>
<gene>
    <name evidence="8" type="ORF">MNBD_CHLOROFLEXI01-1780</name>
</gene>
<dbReference type="SMART" id="SM00490">
    <property type="entry name" value="HELICc"/>
    <property type="match status" value="1"/>
</dbReference>
<dbReference type="InterPro" id="IPR011545">
    <property type="entry name" value="DEAD/DEAH_box_helicase_dom"/>
</dbReference>
<dbReference type="Pfam" id="PF00270">
    <property type="entry name" value="DEAD"/>
    <property type="match status" value="1"/>
</dbReference>
<keyword evidence="3 8" id="KW-0347">Helicase</keyword>
<feature type="domain" description="Helicase C-terminal" evidence="7">
    <location>
        <begin position="268"/>
        <end position="413"/>
    </location>
</feature>
<dbReference type="GO" id="GO:0003676">
    <property type="term" value="F:nucleic acid binding"/>
    <property type="evidence" value="ECO:0007669"/>
    <property type="project" value="InterPro"/>
</dbReference>
<keyword evidence="4" id="KW-0067">ATP-binding</keyword>
<keyword evidence="1" id="KW-0547">Nucleotide-binding</keyword>
<feature type="region of interest" description="Disordered" evidence="5">
    <location>
        <begin position="474"/>
        <end position="509"/>
    </location>
</feature>
<dbReference type="PROSITE" id="PS51192">
    <property type="entry name" value="HELICASE_ATP_BIND_1"/>
    <property type="match status" value="1"/>
</dbReference>
<dbReference type="InterPro" id="IPR014001">
    <property type="entry name" value="Helicase_ATP-bd"/>
</dbReference>
<dbReference type="PANTHER" id="PTHR47959">
    <property type="entry name" value="ATP-DEPENDENT RNA HELICASE RHLE-RELATED"/>
    <property type="match status" value="1"/>
</dbReference>
<sequence>MNNTESIDKPEEEIIEEVVAETTPQLEEIEDVEEPENSLPSVSIGDLTPRMGEAAARAGWKSLTPVQSKGMPYMMAGRPIMVQARTGSGKTGAFILPIMELVNRHQDGTQALVLVPTRELATQVVDEATTLFGDEGLRVTAVYGGVGYGPQLKALRDGTHLIVGTPGRVLDHLLRGSMSLKQLKVLVFDEADRMLGMGFYPDMRRVQEYLPSKIYTCMFSATFPHTVRSLARQFMNEPEYLSLSRDRVHVADTSHQTVTIPSMEKDRTLIRLIELENPDSAIIFCNTRQRVHYVSTVLRRFGYNADELSGDLAQKDREKVMGNLREGKLRFLVATDVAARGIDISNLSHVFQYELPDDPEIYIHRAGRTGRAGATGVAISLVGDFTEQVQLKKIAKQYKITFEERPSPDKEALAKVVAERMTARLEAHMRDRDKLQIERLQRFVPMVQDLSSSEEGVALMALLLDDYYQKSLHAPPAGVEITPPRRQERRSNRPKKNHRRRGSGRSRRN</sequence>
<evidence type="ECO:0000256" key="1">
    <source>
        <dbReference type="ARBA" id="ARBA00022741"/>
    </source>
</evidence>
<dbReference type="InterPro" id="IPR050079">
    <property type="entry name" value="DEAD_box_RNA_helicase"/>
</dbReference>
<dbReference type="CDD" id="cd18787">
    <property type="entry name" value="SF2_C_DEAD"/>
    <property type="match status" value="1"/>
</dbReference>
<dbReference type="Gene3D" id="3.40.50.300">
    <property type="entry name" value="P-loop containing nucleotide triphosphate hydrolases"/>
    <property type="match status" value="2"/>
</dbReference>
<dbReference type="GO" id="GO:0005524">
    <property type="term" value="F:ATP binding"/>
    <property type="evidence" value="ECO:0007669"/>
    <property type="project" value="UniProtKB-KW"/>
</dbReference>
<evidence type="ECO:0000259" key="6">
    <source>
        <dbReference type="PROSITE" id="PS51192"/>
    </source>
</evidence>
<name>A0A3B0VV91_9ZZZZ</name>
<keyword evidence="2" id="KW-0378">Hydrolase</keyword>
<proteinExistence type="predicted"/>
<dbReference type="SMART" id="SM00487">
    <property type="entry name" value="DEXDc"/>
    <property type="match status" value="1"/>
</dbReference>
<dbReference type="GO" id="GO:0016787">
    <property type="term" value="F:hydrolase activity"/>
    <property type="evidence" value="ECO:0007669"/>
    <property type="project" value="UniProtKB-KW"/>
</dbReference>
<dbReference type="InterPro" id="IPR000629">
    <property type="entry name" value="RNA-helicase_DEAD-box_CS"/>
</dbReference>
<feature type="compositionally biased region" description="Basic residues" evidence="5">
    <location>
        <begin position="492"/>
        <end position="509"/>
    </location>
</feature>
<reference evidence="8" key="1">
    <citation type="submission" date="2018-06" db="EMBL/GenBank/DDBJ databases">
        <authorList>
            <person name="Zhirakovskaya E."/>
        </authorList>
    </citation>
    <scope>NUCLEOTIDE SEQUENCE</scope>
</reference>
<feature type="domain" description="Helicase ATP-binding" evidence="6">
    <location>
        <begin position="71"/>
        <end position="241"/>
    </location>
</feature>
<evidence type="ECO:0000313" key="8">
    <source>
        <dbReference type="EMBL" id="VAW43012.1"/>
    </source>
</evidence>
<dbReference type="GO" id="GO:0005829">
    <property type="term" value="C:cytosol"/>
    <property type="evidence" value="ECO:0007669"/>
    <property type="project" value="TreeGrafter"/>
</dbReference>
<evidence type="ECO:0000259" key="7">
    <source>
        <dbReference type="PROSITE" id="PS51194"/>
    </source>
</evidence>
<evidence type="ECO:0000256" key="5">
    <source>
        <dbReference type="SAM" id="MobiDB-lite"/>
    </source>
</evidence>
<dbReference type="AlphaFoldDB" id="A0A3B0VV91"/>
<dbReference type="Pfam" id="PF00271">
    <property type="entry name" value="Helicase_C"/>
    <property type="match status" value="1"/>
</dbReference>
<dbReference type="CDD" id="cd00268">
    <property type="entry name" value="DEADc"/>
    <property type="match status" value="1"/>
</dbReference>
<dbReference type="PROSITE" id="PS51194">
    <property type="entry name" value="HELICASE_CTER"/>
    <property type="match status" value="1"/>
</dbReference>
<dbReference type="GO" id="GO:0003724">
    <property type="term" value="F:RNA helicase activity"/>
    <property type="evidence" value="ECO:0007669"/>
    <property type="project" value="TreeGrafter"/>
</dbReference>
<organism evidence="8">
    <name type="scientific">hydrothermal vent metagenome</name>
    <dbReference type="NCBI Taxonomy" id="652676"/>
    <lineage>
        <taxon>unclassified sequences</taxon>
        <taxon>metagenomes</taxon>
        <taxon>ecological metagenomes</taxon>
    </lineage>
</organism>